<dbReference type="EMBL" id="CAADID010000002">
    <property type="protein sequence ID" value="VFR57888.1"/>
    <property type="molecule type" value="Genomic_DNA"/>
</dbReference>
<evidence type="ECO:0000313" key="2">
    <source>
        <dbReference type="EMBL" id="VFR54009.1"/>
    </source>
</evidence>
<accession>A0A484SY28</accession>
<dbReference type="EMBL" id="CAADIK010000014">
    <property type="protein sequence ID" value="VFR66667.1"/>
    <property type="molecule type" value="Genomic_DNA"/>
</dbReference>
<reference evidence="4" key="1">
    <citation type="submission" date="2019-03" db="EMBL/GenBank/DDBJ databases">
        <authorList>
            <person name="Danneels B."/>
        </authorList>
    </citation>
    <scope>NUCLEOTIDE SEQUENCE</scope>
</reference>
<dbReference type="EMBL" id="CAADIP010000013">
    <property type="protein sequence ID" value="VFR83777.1"/>
    <property type="molecule type" value="Genomic_DNA"/>
</dbReference>
<dbReference type="EMBL" id="CAADIG010000024">
    <property type="protein sequence ID" value="VFR47484.1"/>
    <property type="molecule type" value="Genomic_DNA"/>
</dbReference>
<evidence type="ECO:0000313" key="6">
    <source>
        <dbReference type="EMBL" id="VFS29417.1"/>
    </source>
</evidence>
<evidence type="ECO:0000313" key="3">
    <source>
        <dbReference type="EMBL" id="VFR57888.1"/>
    </source>
</evidence>
<sequence>MQARTMAETSLYVIARSAEAGSGRGTAWGAFARMTQHPQQCAVA</sequence>
<protein>
    <submittedName>
        <fullName evidence="4">Uncharacterized protein</fullName>
    </submittedName>
</protein>
<dbReference type="EMBL" id="CAADIZ010000051">
    <property type="protein sequence ID" value="VFS29417.1"/>
    <property type="molecule type" value="Genomic_DNA"/>
</dbReference>
<dbReference type="AlphaFoldDB" id="A0A484SY28"/>
<organism evidence="4">
    <name type="scientific">plant metagenome</name>
    <dbReference type="NCBI Taxonomy" id="1297885"/>
    <lineage>
        <taxon>unclassified sequences</taxon>
        <taxon>metagenomes</taxon>
        <taxon>organismal metagenomes</taxon>
    </lineage>
</organism>
<evidence type="ECO:0000313" key="4">
    <source>
        <dbReference type="EMBL" id="VFR66667.1"/>
    </source>
</evidence>
<dbReference type="EMBL" id="CAADII010000016">
    <property type="protein sequence ID" value="VFR54009.1"/>
    <property type="molecule type" value="Genomic_DNA"/>
</dbReference>
<gene>
    <name evidence="1" type="ORF">ANT2_4556</name>
    <name evidence="3" type="ORF">ANT3_4531</name>
    <name evidence="2" type="ORF">BRI6_4770</name>
    <name evidence="4" type="ORF">BRI9_4773</name>
    <name evidence="5" type="ORF">IVO3_4769</name>
    <name evidence="6" type="ORF">RAN7_4736</name>
</gene>
<proteinExistence type="predicted"/>
<name>A0A484SY28_9ZZZZ</name>
<evidence type="ECO:0000313" key="5">
    <source>
        <dbReference type="EMBL" id="VFR83777.1"/>
    </source>
</evidence>
<evidence type="ECO:0000313" key="1">
    <source>
        <dbReference type="EMBL" id="VFR47484.1"/>
    </source>
</evidence>